<feature type="chain" id="PRO_5034986445" description="Thioredoxin domain-containing protein" evidence="2">
    <location>
        <begin position="22"/>
        <end position="390"/>
    </location>
</feature>
<dbReference type="SUPFAM" id="SSF52833">
    <property type="entry name" value="Thioredoxin-like"/>
    <property type="match status" value="1"/>
</dbReference>
<dbReference type="GO" id="GO:0034976">
    <property type="term" value="P:response to endoplasmic reticulum stress"/>
    <property type="evidence" value="ECO:0007669"/>
    <property type="project" value="TreeGrafter"/>
</dbReference>
<dbReference type="PRINTS" id="PR00421">
    <property type="entry name" value="THIOREDOXIN"/>
</dbReference>
<dbReference type="AlphaFoldDB" id="A0A8H5EXR9"/>
<dbReference type="PANTHER" id="PTHR45815">
    <property type="entry name" value="PROTEIN DISULFIDE-ISOMERASE A6"/>
    <property type="match status" value="1"/>
</dbReference>
<gene>
    <name evidence="4" type="ORF">D9619_006769</name>
</gene>
<feature type="signal peptide" evidence="2">
    <location>
        <begin position="1"/>
        <end position="21"/>
    </location>
</feature>
<proteinExistence type="predicted"/>
<dbReference type="OrthoDB" id="427280at2759"/>
<feature type="domain" description="Thioredoxin" evidence="3">
    <location>
        <begin position="3"/>
        <end position="141"/>
    </location>
</feature>
<dbReference type="EMBL" id="JAACJJ010000042">
    <property type="protein sequence ID" value="KAF5316319.1"/>
    <property type="molecule type" value="Genomic_DNA"/>
</dbReference>
<dbReference type="Gene3D" id="3.40.30.10">
    <property type="entry name" value="Glutaredoxin"/>
    <property type="match status" value="1"/>
</dbReference>
<dbReference type="InterPro" id="IPR013766">
    <property type="entry name" value="Thioredoxin_domain"/>
</dbReference>
<feature type="compositionally biased region" description="Low complexity" evidence="1">
    <location>
        <begin position="345"/>
        <end position="360"/>
    </location>
</feature>
<accession>A0A8H5EXR9</accession>
<protein>
    <recommendedName>
        <fullName evidence="3">Thioredoxin domain-containing protein</fullName>
    </recommendedName>
</protein>
<dbReference type="Proteomes" id="UP000567179">
    <property type="component" value="Unassembled WGS sequence"/>
</dbReference>
<sequence length="390" mass="42579">MILPTALVALTLTLAPSLVSAGMFPKDSLVKMLDHKTFKTAMKKNETSMVAFVAPWCGHCKNLVPEYSKAALGLYPLIPMYAVNCHAEKNKKFCAEQGVEGFPTIKLFPRGKSLPPMLYNEDRSASAFYYYATRRIPKHVDKLYYVEDIPGWVSDSSRTSKHRALLLTKEKKMPLLWQVLGNKYAGTDLAFASHRDKKGKSSVKLGYEAGGKKEAKVLLYPAGSDTPLFYKGVNKFESLVKFFDSVLDGTVDLSELAEETKNEEYVEDETEAEIARKQEAQRIALMHGGFTDMIDFEKAMLEGGANFHDAAGYGGMMGSVPDHLKKKQEDTPLTPAASMGSAPITGQPSTATPAPTPGSTKLASSGTCSGDPLADKGDCQPPADRLKDEL</sequence>
<dbReference type="InterPro" id="IPR036249">
    <property type="entry name" value="Thioredoxin-like_sf"/>
</dbReference>
<keyword evidence="2" id="KW-0732">Signal</keyword>
<comment type="caution">
    <text evidence="4">The sequence shown here is derived from an EMBL/GenBank/DDBJ whole genome shotgun (WGS) entry which is preliminary data.</text>
</comment>
<evidence type="ECO:0000256" key="1">
    <source>
        <dbReference type="SAM" id="MobiDB-lite"/>
    </source>
</evidence>
<dbReference type="Pfam" id="PF00085">
    <property type="entry name" value="Thioredoxin"/>
    <property type="match status" value="1"/>
</dbReference>
<evidence type="ECO:0000313" key="4">
    <source>
        <dbReference type="EMBL" id="KAF5316319.1"/>
    </source>
</evidence>
<dbReference type="PROSITE" id="PS51352">
    <property type="entry name" value="THIOREDOXIN_2"/>
    <property type="match status" value="1"/>
</dbReference>
<dbReference type="GO" id="GO:0015035">
    <property type="term" value="F:protein-disulfide reductase activity"/>
    <property type="evidence" value="ECO:0007669"/>
    <property type="project" value="TreeGrafter"/>
</dbReference>
<feature type="region of interest" description="Disordered" evidence="1">
    <location>
        <begin position="321"/>
        <end position="390"/>
    </location>
</feature>
<feature type="compositionally biased region" description="Basic and acidic residues" evidence="1">
    <location>
        <begin position="373"/>
        <end position="390"/>
    </location>
</feature>
<name>A0A8H5EXR9_9AGAR</name>
<dbReference type="PANTHER" id="PTHR45815:SF3">
    <property type="entry name" value="PROTEIN DISULFIDE-ISOMERASE A6"/>
    <property type="match status" value="1"/>
</dbReference>
<evidence type="ECO:0000313" key="5">
    <source>
        <dbReference type="Proteomes" id="UP000567179"/>
    </source>
</evidence>
<evidence type="ECO:0000256" key="2">
    <source>
        <dbReference type="SAM" id="SignalP"/>
    </source>
</evidence>
<evidence type="ECO:0000259" key="3">
    <source>
        <dbReference type="PROSITE" id="PS51352"/>
    </source>
</evidence>
<organism evidence="4 5">
    <name type="scientific">Psilocybe cf. subviscida</name>
    <dbReference type="NCBI Taxonomy" id="2480587"/>
    <lineage>
        <taxon>Eukaryota</taxon>
        <taxon>Fungi</taxon>
        <taxon>Dikarya</taxon>
        <taxon>Basidiomycota</taxon>
        <taxon>Agaricomycotina</taxon>
        <taxon>Agaricomycetes</taxon>
        <taxon>Agaricomycetidae</taxon>
        <taxon>Agaricales</taxon>
        <taxon>Agaricineae</taxon>
        <taxon>Strophariaceae</taxon>
        <taxon>Psilocybe</taxon>
    </lineage>
</organism>
<reference evidence="4 5" key="1">
    <citation type="journal article" date="2020" name="ISME J.">
        <title>Uncovering the hidden diversity of litter-decomposition mechanisms in mushroom-forming fungi.</title>
        <authorList>
            <person name="Floudas D."/>
            <person name="Bentzer J."/>
            <person name="Ahren D."/>
            <person name="Johansson T."/>
            <person name="Persson P."/>
            <person name="Tunlid A."/>
        </authorList>
    </citation>
    <scope>NUCLEOTIDE SEQUENCE [LARGE SCALE GENOMIC DNA]</scope>
    <source>
        <strain evidence="4 5">CBS 101986</strain>
    </source>
</reference>
<dbReference type="GO" id="GO:0005788">
    <property type="term" value="C:endoplasmic reticulum lumen"/>
    <property type="evidence" value="ECO:0007669"/>
    <property type="project" value="TreeGrafter"/>
</dbReference>
<keyword evidence="5" id="KW-1185">Reference proteome</keyword>